<keyword evidence="2" id="KW-1185">Reference proteome</keyword>
<dbReference type="EMBL" id="BTGU01000076">
    <property type="protein sequence ID" value="GMN58235.1"/>
    <property type="molecule type" value="Genomic_DNA"/>
</dbReference>
<gene>
    <name evidence="1" type="ORF">TIFTF001_027328</name>
</gene>
<dbReference type="AlphaFoldDB" id="A0AA88IZG4"/>
<dbReference type="Proteomes" id="UP001187192">
    <property type="component" value="Unassembled WGS sequence"/>
</dbReference>
<evidence type="ECO:0000313" key="1">
    <source>
        <dbReference type="EMBL" id="GMN58235.1"/>
    </source>
</evidence>
<reference evidence="1" key="1">
    <citation type="submission" date="2023-07" db="EMBL/GenBank/DDBJ databases">
        <title>draft genome sequence of fig (Ficus carica).</title>
        <authorList>
            <person name="Takahashi T."/>
            <person name="Nishimura K."/>
        </authorList>
    </citation>
    <scope>NUCLEOTIDE SEQUENCE</scope>
</reference>
<protein>
    <submittedName>
        <fullName evidence="1">Uncharacterized protein</fullName>
    </submittedName>
</protein>
<name>A0AA88IZG4_FICCA</name>
<evidence type="ECO:0000313" key="2">
    <source>
        <dbReference type="Proteomes" id="UP001187192"/>
    </source>
</evidence>
<sequence>MVTADRRSSWVRKVNPSLQTTRVSPIFDDVAVAAALKASRTISVIGEMTFPSSIVNSKACAFLKFWTICDGGGSPKLRDSFSSDMVMVAVAVVVIGDLGSGFD</sequence>
<proteinExistence type="predicted"/>
<comment type="caution">
    <text evidence="1">The sequence shown here is derived from an EMBL/GenBank/DDBJ whole genome shotgun (WGS) entry which is preliminary data.</text>
</comment>
<organism evidence="1 2">
    <name type="scientific">Ficus carica</name>
    <name type="common">Common fig</name>
    <dbReference type="NCBI Taxonomy" id="3494"/>
    <lineage>
        <taxon>Eukaryota</taxon>
        <taxon>Viridiplantae</taxon>
        <taxon>Streptophyta</taxon>
        <taxon>Embryophyta</taxon>
        <taxon>Tracheophyta</taxon>
        <taxon>Spermatophyta</taxon>
        <taxon>Magnoliopsida</taxon>
        <taxon>eudicotyledons</taxon>
        <taxon>Gunneridae</taxon>
        <taxon>Pentapetalae</taxon>
        <taxon>rosids</taxon>
        <taxon>fabids</taxon>
        <taxon>Rosales</taxon>
        <taxon>Moraceae</taxon>
        <taxon>Ficeae</taxon>
        <taxon>Ficus</taxon>
    </lineage>
</organism>
<accession>A0AA88IZG4</accession>